<dbReference type="InterPro" id="IPR014721">
    <property type="entry name" value="Ribsml_uS5_D2-typ_fold_subgr"/>
</dbReference>
<dbReference type="InterPro" id="IPR041095">
    <property type="entry name" value="EFG_II"/>
</dbReference>
<dbReference type="Pfam" id="PF03144">
    <property type="entry name" value="GTP_EFTU_D2"/>
    <property type="match status" value="1"/>
</dbReference>
<dbReference type="CDD" id="cd01681">
    <property type="entry name" value="aeEF2_snRNP_like_IV"/>
    <property type="match status" value="1"/>
</dbReference>
<dbReference type="InterPro" id="IPR009000">
    <property type="entry name" value="Transl_B-barrel_sf"/>
</dbReference>
<dbReference type="SUPFAM" id="SSF54211">
    <property type="entry name" value="Ribosomal protein S5 domain 2-like"/>
    <property type="match status" value="1"/>
</dbReference>
<feature type="domain" description="Tr-type G" evidence="7">
    <location>
        <begin position="17"/>
        <end position="250"/>
    </location>
</feature>
<dbReference type="CDD" id="cd01885">
    <property type="entry name" value="EF2"/>
    <property type="match status" value="1"/>
</dbReference>
<evidence type="ECO:0000256" key="2">
    <source>
        <dbReference type="ARBA" id="ARBA00022741"/>
    </source>
</evidence>
<dbReference type="GO" id="GO:0043022">
    <property type="term" value="F:ribosome binding"/>
    <property type="evidence" value="ECO:0007669"/>
    <property type="project" value="TreeGrafter"/>
</dbReference>
<dbReference type="GO" id="GO:0042256">
    <property type="term" value="P:cytosolic ribosome assembly"/>
    <property type="evidence" value="ECO:0007669"/>
    <property type="project" value="UniProtKB-ARBA"/>
</dbReference>
<dbReference type="Pfam" id="PF00679">
    <property type="entry name" value="EFG_C"/>
    <property type="match status" value="1"/>
</dbReference>
<dbReference type="InterPro" id="IPR004161">
    <property type="entry name" value="EFTu-like_2"/>
</dbReference>
<dbReference type="Gene3D" id="3.90.1430.10">
    <property type="entry name" value="Yeast translation eEF2 (G' domain)"/>
    <property type="match status" value="1"/>
</dbReference>
<evidence type="ECO:0000256" key="4">
    <source>
        <dbReference type="ARBA" id="ARBA00023134"/>
    </source>
</evidence>
<name>A0AAD9N7L7_9ANNE</name>
<comment type="caution">
    <text evidence="8">The sequence shown here is derived from an EMBL/GenBank/DDBJ whole genome shotgun (WGS) entry which is preliminary data.</text>
</comment>
<dbReference type="SUPFAM" id="SSF54980">
    <property type="entry name" value="EF-G C-terminal domain-like"/>
    <property type="match status" value="2"/>
</dbReference>
<evidence type="ECO:0000256" key="5">
    <source>
        <dbReference type="ARBA" id="ARBA00081809"/>
    </source>
</evidence>
<dbReference type="EMBL" id="JAODUP010000199">
    <property type="protein sequence ID" value="KAK2157074.1"/>
    <property type="molecule type" value="Genomic_DNA"/>
</dbReference>
<dbReference type="Gene3D" id="3.30.70.870">
    <property type="entry name" value="Elongation Factor G (Translational Gtpase), domain 3"/>
    <property type="match status" value="1"/>
</dbReference>
<evidence type="ECO:0000256" key="1">
    <source>
        <dbReference type="ARBA" id="ARBA00022517"/>
    </source>
</evidence>
<gene>
    <name evidence="8" type="ORF">LSH36_199g01022</name>
</gene>
<dbReference type="FunFam" id="3.30.70.870:FF:000002">
    <property type="entry name" value="Translation elongation factor 2"/>
    <property type="match status" value="1"/>
</dbReference>
<dbReference type="InterPro" id="IPR020568">
    <property type="entry name" value="Ribosomal_Su5_D2-typ_SF"/>
</dbReference>
<dbReference type="CDD" id="cd16268">
    <property type="entry name" value="EF2_II"/>
    <property type="match status" value="1"/>
</dbReference>
<dbReference type="InterPro" id="IPR035647">
    <property type="entry name" value="EFG_III/V"/>
</dbReference>
<dbReference type="Gene3D" id="3.30.230.10">
    <property type="match status" value="1"/>
</dbReference>
<dbReference type="SUPFAM" id="SSF50447">
    <property type="entry name" value="Translation proteins"/>
    <property type="match status" value="1"/>
</dbReference>
<dbReference type="PRINTS" id="PR00315">
    <property type="entry name" value="ELONGATNFCT"/>
</dbReference>
<keyword evidence="1" id="KW-0690">Ribosome biogenesis</keyword>
<dbReference type="GO" id="GO:0005525">
    <property type="term" value="F:GTP binding"/>
    <property type="evidence" value="ECO:0007669"/>
    <property type="project" value="UniProtKB-KW"/>
</dbReference>
<dbReference type="AlphaFoldDB" id="A0AAD9N7L7"/>
<evidence type="ECO:0000313" key="8">
    <source>
        <dbReference type="EMBL" id="KAK2157074.1"/>
    </source>
</evidence>
<dbReference type="GO" id="GO:0003924">
    <property type="term" value="F:GTPase activity"/>
    <property type="evidence" value="ECO:0007669"/>
    <property type="project" value="InterPro"/>
</dbReference>
<dbReference type="Pfam" id="PF00009">
    <property type="entry name" value="GTP_EFTU"/>
    <property type="match status" value="1"/>
</dbReference>
<dbReference type="CDD" id="cd16261">
    <property type="entry name" value="EF2_snRNP_III"/>
    <property type="match status" value="1"/>
</dbReference>
<organism evidence="8 9">
    <name type="scientific">Paralvinella palmiformis</name>
    <dbReference type="NCBI Taxonomy" id="53620"/>
    <lineage>
        <taxon>Eukaryota</taxon>
        <taxon>Metazoa</taxon>
        <taxon>Spiralia</taxon>
        <taxon>Lophotrochozoa</taxon>
        <taxon>Annelida</taxon>
        <taxon>Polychaeta</taxon>
        <taxon>Sedentaria</taxon>
        <taxon>Canalipalpata</taxon>
        <taxon>Terebellida</taxon>
        <taxon>Terebelliformia</taxon>
        <taxon>Alvinellidae</taxon>
        <taxon>Paralvinella</taxon>
    </lineage>
</organism>
<dbReference type="FunFam" id="3.30.70.240:FF:000006">
    <property type="entry name" value="Elongation factor like GTPase 1"/>
    <property type="match status" value="1"/>
</dbReference>
<dbReference type="Pfam" id="PF14492">
    <property type="entry name" value="EFG_III"/>
    <property type="match status" value="1"/>
</dbReference>
<keyword evidence="9" id="KW-1185">Reference proteome</keyword>
<feature type="region of interest" description="Disordered" evidence="6">
    <location>
        <begin position="442"/>
        <end position="461"/>
    </location>
</feature>
<dbReference type="GO" id="GO:1990904">
    <property type="term" value="C:ribonucleoprotein complex"/>
    <property type="evidence" value="ECO:0007669"/>
    <property type="project" value="TreeGrafter"/>
</dbReference>
<dbReference type="InterPro" id="IPR056752">
    <property type="entry name" value="EFL1"/>
</dbReference>
<evidence type="ECO:0000259" key="7">
    <source>
        <dbReference type="PROSITE" id="PS51722"/>
    </source>
</evidence>
<sequence>MRTTTLQKLAELQKNPSKIRNICILAHVDHGKTTLADALVASNGIISQRLAGKLRYLDSREDEQIRGITMKSSAIALDYKHGHIDFSSEVSTAVRLCDGAVILVDVVEGICPQTHAVLRQAWLENIKPVLILNKMDRLITELKMTPFEANIHLQHILEQVNAITGELFTSHVLKESSHKSADKKDPETVGEDDVYHWSTGLEDVDDSHIYFSPDQGNVIFASAIDGWGFRIHHFADLYEAKLGFKVEILRKTLWGDFYLDSKTKRIKKGAQDKGKKPLFVQFILDNLWAVYEAVLIKRDTDMIDKIVKSLKLKIQTRDSRQDARVHLQAITSQWLPLSNAVLAMVVECLPSPLEVTEERVEKLLCSNARKFDSLPEQTQQLKDDFLACSSAPEAPVIVYVSKMFSIDWKHLPQNKQRPLTSEEMTRRREIARQRHAERMLVKSQNERIEDTTNDGVNRDDDAAGIQIIQKPKDVEHQPDEQVFIAFARVFSGTVKRGASLYVLGPKHDPALVLEQLEEHDGNVEAVVNNQQHVQQYTVGDLYLFMGKELEAMDEVPAGNILGLSGLENLVLKSATLSSTVACPAFTDMYMEAAPIVRVALEPKNPGNMKQLVEGLRLLNQADPCVCVFIQGTGEHIIMCAGEVHLQKCLDDLKDRYARVDVNVSSPVVPFRETIIPPPKTDMVNEMLEGQTTTVKAQHVMSDEDGSEDSAQQDFIELQTTDRSSTIGVKAIPLPEEVTQLLEKNAAFIKMLELYSSARRKHANLQIGFRISDATLKALREFKANLQLAFSKSGQFWEGAIDQIWSFGPRRDGPNLLLNRIPNYDRPSLWTCLNDESKAVLERFWDFDNSIVSGFQMATQSGPLCEEPMRGVCFILEKWDSDKELYQKERNLSDGQDQALSEETPFLRETRTNSGMFVDDLVETSATWNDSAVVSEGDTGSCSLREASLTKDCVDSEGEHTSNIEGAVDSLTSNMSRLAANDLKVSHEIQPTSVHSITGQLMFCTKEACRKAFQAESQRLMIAMYSSVIQATVEVLGKLYAVLGKRNGRVLQADMKEGSSLFNVRAVLPVIESFGFAEEVRKKTSGLASPQLKFSHWEVIDVDPFWVPTTEEEYLHFGDKADSENQARQYMNAVRRRKGLKVDEKLVEFAEKQRTLSKNK</sequence>
<dbReference type="InterPro" id="IPR000640">
    <property type="entry name" value="EFG_V-like"/>
</dbReference>
<dbReference type="PROSITE" id="PS51722">
    <property type="entry name" value="G_TR_2"/>
    <property type="match status" value="1"/>
</dbReference>
<keyword evidence="4" id="KW-0342">GTP-binding</keyword>
<evidence type="ECO:0000313" key="9">
    <source>
        <dbReference type="Proteomes" id="UP001208570"/>
    </source>
</evidence>
<reference evidence="8" key="1">
    <citation type="journal article" date="2023" name="Mol. Biol. Evol.">
        <title>Third-Generation Sequencing Reveals the Adaptive Role of the Epigenome in Three Deep-Sea Polychaetes.</title>
        <authorList>
            <person name="Perez M."/>
            <person name="Aroh O."/>
            <person name="Sun Y."/>
            <person name="Lan Y."/>
            <person name="Juniper S.K."/>
            <person name="Young C.R."/>
            <person name="Angers B."/>
            <person name="Qian P.Y."/>
        </authorList>
    </citation>
    <scope>NUCLEOTIDE SEQUENCE</scope>
    <source>
        <strain evidence="8">P08H-3</strain>
    </source>
</reference>
<dbReference type="PANTHER" id="PTHR42908:SF3">
    <property type="entry name" value="ELONGATION FACTOR-LIKE GTPASE 1"/>
    <property type="match status" value="1"/>
</dbReference>
<evidence type="ECO:0000256" key="3">
    <source>
        <dbReference type="ARBA" id="ARBA00022801"/>
    </source>
</evidence>
<keyword evidence="2" id="KW-0547">Nucleotide-binding</keyword>
<protein>
    <recommendedName>
        <fullName evidence="5">Elongation factor-like 1</fullName>
    </recommendedName>
</protein>
<keyword evidence="3" id="KW-0378">Hydrolase</keyword>
<dbReference type="Proteomes" id="UP001208570">
    <property type="component" value="Unassembled WGS sequence"/>
</dbReference>
<proteinExistence type="predicted"/>
<dbReference type="SUPFAM" id="SSF52540">
    <property type="entry name" value="P-loop containing nucleoside triphosphate hydrolases"/>
    <property type="match status" value="1"/>
</dbReference>
<accession>A0AAD9N7L7</accession>
<dbReference type="SMART" id="SM00838">
    <property type="entry name" value="EFG_C"/>
    <property type="match status" value="1"/>
</dbReference>
<dbReference type="Pfam" id="PF25118">
    <property type="entry name" value="EFL1"/>
    <property type="match status" value="1"/>
</dbReference>
<dbReference type="CDD" id="cd04096">
    <property type="entry name" value="eEF2_snRNP_like_C"/>
    <property type="match status" value="1"/>
</dbReference>
<dbReference type="Gene3D" id="3.40.50.300">
    <property type="entry name" value="P-loop containing nucleotide triphosphate hydrolases"/>
    <property type="match status" value="1"/>
</dbReference>
<dbReference type="Gene3D" id="3.30.70.240">
    <property type="match status" value="1"/>
</dbReference>
<dbReference type="InterPro" id="IPR027417">
    <property type="entry name" value="P-loop_NTPase"/>
</dbReference>
<dbReference type="PANTHER" id="PTHR42908">
    <property type="entry name" value="TRANSLATION ELONGATION FACTOR-RELATED"/>
    <property type="match status" value="1"/>
</dbReference>
<dbReference type="InterPro" id="IPR000795">
    <property type="entry name" value="T_Tr_GTP-bd_dom"/>
</dbReference>
<dbReference type="GO" id="GO:0005829">
    <property type="term" value="C:cytosol"/>
    <property type="evidence" value="ECO:0007669"/>
    <property type="project" value="TreeGrafter"/>
</dbReference>
<dbReference type="Gene3D" id="2.40.30.10">
    <property type="entry name" value="Translation factors"/>
    <property type="match status" value="1"/>
</dbReference>
<dbReference type="FunFam" id="3.90.1430.10:FF:000002">
    <property type="entry name" value="Elongation factor like GTPase 1"/>
    <property type="match status" value="1"/>
</dbReference>
<evidence type="ECO:0000256" key="6">
    <source>
        <dbReference type="SAM" id="MobiDB-lite"/>
    </source>
</evidence>